<proteinExistence type="inferred from homology"/>
<evidence type="ECO:0000256" key="4">
    <source>
        <dbReference type="ARBA" id="ARBA00011496"/>
    </source>
</evidence>
<dbReference type="GO" id="GO:0000105">
    <property type="term" value="P:L-histidine biosynthetic process"/>
    <property type="evidence" value="ECO:0007669"/>
    <property type="project" value="UniProtKB-UniRule"/>
</dbReference>
<comment type="caution">
    <text evidence="11">The sequence shown here is derived from an EMBL/GenBank/DDBJ whole genome shotgun (WGS) entry which is preliminary data.</text>
</comment>
<evidence type="ECO:0000256" key="7">
    <source>
        <dbReference type="ARBA" id="ARBA00025246"/>
    </source>
</evidence>
<dbReference type="PANTHER" id="PTHR43707">
    <property type="entry name" value="HISTIDYL-TRNA SYNTHETASE"/>
    <property type="match status" value="1"/>
</dbReference>
<dbReference type="InterPro" id="IPR045864">
    <property type="entry name" value="aa-tRNA-synth_II/BPL/LPL"/>
</dbReference>
<dbReference type="Gene3D" id="3.30.930.10">
    <property type="entry name" value="Bira Bifunctional Protein, Domain 2"/>
    <property type="match status" value="1"/>
</dbReference>
<dbReference type="EMBL" id="JACCHU010000001">
    <property type="protein sequence ID" value="NYT52216.1"/>
    <property type="molecule type" value="Genomic_DNA"/>
</dbReference>
<dbReference type="GO" id="GO:0004821">
    <property type="term" value="F:histidine-tRNA ligase activity"/>
    <property type="evidence" value="ECO:0007669"/>
    <property type="project" value="TreeGrafter"/>
</dbReference>
<dbReference type="PANTHER" id="PTHR43707:SF1">
    <property type="entry name" value="HISTIDINE--TRNA LIGASE, MITOCHONDRIAL-RELATED"/>
    <property type="match status" value="1"/>
</dbReference>
<keyword evidence="6 8" id="KW-0963">Cytoplasm</keyword>
<feature type="binding site" evidence="9">
    <location>
        <position position="119"/>
    </location>
    <ligand>
        <name>L-histidine</name>
        <dbReference type="ChEBI" id="CHEBI:57595"/>
    </ligand>
</feature>
<name>A0A853GBP7_9GAMM</name>
<evidence type="ECO:0000313" key="11">
    <source>
        <dbReference type="EMBL" id="NYT52216.1"/>
    </source>
</evidence>
<dbReference type="SUPFAM" id="SSF55681">
    <property type="entry name" value="Class II aaRS and biotin synthetases"/>
    <property type="match status" value="1"/>
</dbReference>
<sequence length="320" mass="35830">MWQLPESIEELTNNQALVFESLRRNLLDLYADKGFGLVIPPMVEHVNSLLLTNDVVDEKTFKFLDPNSGKMLGVHADITPQIARIDAKRGSDSVEKYCYINSILKTKADDFYASRSPIQAGAELYGSNATESDVEVIELMLESLKLLSIDSVILILGNVAIFDSLTKQEDLSIQAVAHLRAIFSRRSMPDLAIFLNNNTLKNADLFIHLIKLEGDSDILDKALIIFNHFEQAKIAIETLIIIDKQLIKKGIKAIFDLSELQAYEYHTGVVFSAYNKNYSKALAQGGRYNDIGKSFGKSRAATGFSFDLKFLSQSHFKNIK</sequence>
<reference evidence="11 12" key="1">
    <citation type="submission" date="2020-05" db="EMBL/GenBank/DDBJ databases">
        <title>Horizontal transmission and recombination maintain forever young bacterial symbiont genomes.</title>
        <authorList>
            <person name="Russell S.L."/>
            <person name="Pepper-Tunick E."/>
            <person name="Svedberg J."/>
            <person name="Byrne A."/>
            <person name="Ruelas Castillo J."/>
            <person name="Vollmers C."/>
            <person name="Beinart R.A."/>
            <person name="Corbett-Detig R."/>
        </authorList>
    </citation>
    <scope>NUCLEOTIDE SEQUENCE [LARGE SCALE GENOMIC DNA]</scope>
    <source>
        <strain evidence="11">Monterey_2004</strain>
    </source>
</reference>
<comment type="pathway">
    <text evidence="2 8">Amino-acid biosynthesis; L-histidine biosynthesis; L-histidine from 5-phospho-alpha-D-ribose 1-diphosphate: step 1/9.</text>
</comment>
<comment type="subunit">
    <text evidence="4 8">Heteromultimer composed of HisG and HisZ subunits.</text>
</comment>
<dbReference type="AlphaFoldDB" id="A0A853GBP7"/>
<dbReference type="UniPathway" id="UPA00031">
    <property type="reaction ID" value="UER00006"/>
</dbReference>
<dbReference type="GO" id="GO:0006427">
    <property type="term" value="P:histidyl-tRNA aminoacylation"/>
    <property type="evidence" value="ECO:0007669"/>
    <property type="project" value="TreeGrafter"/>
</dbReference>
<evidence type="ECO:0000313" key="12">
    <source>
        <dbReference type="Proteomes" id="UP000525329"/>
    </source>
</evidence>
<dbReference type="GO" id="GO:0016757">
    <property type="term" value="F:glycosyltransferase activity"/>
    <property type="evidence" value="ECO:0007669"/>
    <property type="project" value="UniProtKB-KW"/>
</dbReference>
<feature type="binding site" evidence="9">
    <location>
        <begin position="77"/>
        <end position="79"/>
    </location>
    <ligand>
        <name>L-histidine</name>
        <dbReference type="ChEBI" id="CHEBI:57595"/>
    </ligand>
</feature>
<dbReference type="InterPro" id="IPR041715">
    <property type="entry name" value="HisRS-like_core"/>
</dbReference>
<comment type="miscellaneous">
    <text evidence="8">This function is generally fulfilled by the C-terminal part of HisG, which is missing in some bacteria such as this one.</text>
</comment>
<dbReference type="InterPro" id="IPR004517">
    <property type="entry name" value="HisZ"/>
</dbReference>
<feature type="domain" description="Class II Histidinyl-tRNA synthetase (HisRS)-like catalytic core" evidence="10">
    <location>
        <begin position="8"/>
        <end position="310"/>
    </location>
</feature>
<comment type="function">
    <text evidence="7 8">Required for the first step of histidine biosynthesis. May allow the feedback regulation of ATP phosphoribosyltransferase activity by histidine.</text>
</comment>
<keyword evidence="11" id="KW-0328">Glycosyltransferase</keyword>
<comment type="subcellular location">
    <subcellularLocation>
        <location evidence="1 8">Cytoplasm</location>
    </subcellularLocation>
</comment>
<evidence type="ECO:0000259" key="10">
    <source>
        <dbReference type="Pfam" id="PF13393"/>
    </source>
</evidence>
<keyword evidence="11" id="KW-0808">Transferase</keyword>
<dbReference type="Pfam" id="PF13393">
    <property type="entry name" value="tRNA-synt_His"/>
    <property type="match status" value="1"/>
</dbReference>
<keyword evidence="8" id="KW-0368">Histidine biosynthesis</keyword>
<dbReference type="HAMAP" id="MF_00125">
    <property type="entry name" value="HisZ"/>
    <property type="match status" value="1"/>
</dbReference>
<evidence type="ECO:0000256" key="5">
    <source>
        <dbReference type="ARBA" id="ARBA00020397"/>
    </source>
</evidence>
<dbReference type="NCBIfam" id="NF009086">
    <property type="entry name" value="PRK12421.1"/>
    <property type="match status" value="1"/>
</dbReference>
<dbReference type="InterPro" id="IPR004516">
    <property type="entry name" value="HisRS/HisZ"/>
</dbReference>
<evidence type="ECO:0000256" key="6">
    <source>
        <dbReference type="ARBA" id="ARBA00022490"/>
    </source>
</evidence>
<evidence type="ECO:0000256" key="9">
    <source>
        <dbReference type="PIRSR" id="PIRSR001549-1"/>
    </source>
</evidence>
<evidence type="ECO:0000256" key="8">
    <source>
        <dbReference type="HAMAP-Rule" id="MF_00125"/>
    </source>
</evidence>
<protein>
    <recommendedName>
        <fullName evidence="5 8">ATP phosphoribosyltransferase regulatory subunit</fullName>
    </recommendedName>
</protein>
<dbReference type="GO" id="GO:0005737">
    <property type="term" value="C:cytoplasm"/>
    <property type="evidence" value="ECO:0007669"/>
    <property type="project" value="UniProtKB-SubCell"/>
</dbReference>
<keyword evidence="8" id="KW-0028">Amino-acid biosynthesis</keyword>
<evidence type="ECO:0000256" key="1">
    <source>
        <dbReference type="ARBA" id="ARBA00004496"/>
    </source>
</evidence>
<dbReference type="PIRSF" id="PIRSF001549">
    <property type="entry name" value="His-tRNA_synth"/>
    <property type="match status" value="1"/>
</dbReference>
<evidence type="ECO:0000256" key="3">
    <source>
        <dbReference type="ARBA" id="ARBA00005539"/>
    </source>
</evidence>
<evidence type="ECO:0000256" key="2">
    <source>
        <dbReference type="ARBA" id="ARBA00004667"/>
    </source>
</evidence>
<organism evidence="11 12">
    <name type="scientific">Candidatus Vesicomyosocius endoextente</name>
    <dbReference type="NCBI Taxonomy" id="2738853"/>
    <lineage>
        <taxon>Bacteria</taxon>
        <taxon>Pseudomonadati</taxon>
        <taxon>Pseudomonadota</taxon>
        <taxon>Gammaproteobacteria</taxon>
        <taxon>Candidatus Pseudothioglobaceae</taxon>
        <taxon>Candidatus Vesicomyidisocius</taxon>
    </lineage>
</organism>
<accession>A0A853GBP7</accession>
<feature type="binding site" evidence="9">
    <location>
        <position position="123"/>
    </location>
    <ligand>
        <name>L-histidine</name>
        <dbReference type="ChEBI" id="CHEBI:57595"/>
    </ligand>
</feature>
<gene>
    <name evidence="8" type="primary">hisZ</name>
    <name evidence="11" type="ORF">H0A74_01330</name>
</gene>
<dbReference type="Proteomes" id="UP000525329">
    <property type="component" value="Unassembled WGS sequence"/>
</dbReference>
<comment type="similarity">
    <text evidence="3 8">Belongs to the class-II aminoacyl-tRNA synthetase family. HisZ subfamily.</text>
</comment>